<dbReference type="AlphaFoldDB" id="A0A2P2R4V5"/>
<accession>A0A2P2R4V5</accession>
<dbReference type="EMBL" id="GGEC01093761">
    <property type="protein sequence ID" value="MBX74245.1"/>
    <property type="molecule type" value="Transcribed_RNA"/>
</dbReference>
<proteinExistence type="predicted"/>
<name>A0A2P2R4V5_RHIMU</name>
<organism evidence="1">
    <name type="scientific">Rhizophora mucronata</name>
    <name type="common">Asiatic mangrove</name>
    <dbReference type="NCBI Taxonomy" id="61149"/>
    <lineage>
        <taxon>Eukaryota</taxon>
        <taxon>Viridiplantae</taxon>
        <taxon>Streptophyta</taxon>
        <taxon>Embryophyta</taxon>
        <taxon>Tracheophyta</taxon>
        <taxon>Spermatophyta</taxon>
        <taxon>Magnoliopsida</taxon>
        <taxon>eudicotyledons</taxon>
        <taxon>Gunneridae</taxon>
        <taxon>Pentapetalae</taxon>
        <taxon>rosids</taxon>
        <taxon>fabids</taxon>
        <taxon>Malpighiales</taxon>
        <taxon>Rhizophoraceae</taxon>
        <taxon>Rhizophora</taxon>
    </lineage>
</organism>
<evidence type="ECO:0000313" key="1">
    <source>
        <dbReference type="EMBL" id="MBX74245.1"/>
    </source>
</evidence>
<protein>
    <submittedName>
        <fullName evidence="1">Uncharacterized protein</fullName>
    </submittedName>
</protein>
<reference evidence="1" key="1">
    <citation type="submission" date="2018-02" db="EMBL/GenBank/DDBJ databases">
        <title>Rhizophora mucronata_Transcriptome.</title>
        <authorList>
            <person name="Meera S.P."/>
            <person name="Sreeshan A."/>
            <person name="Augustine A."/>
        </authorList>
    </citation>
    <scope>NUCLEOTIDE SEQUENCE</scope>
    <source>
        <tissue evidence="1">Leaf</tissue>
    </source>
</reference>
<sequence>MHKTEKKGNSSGLTSSSDK</sequence>